<evidence type="ECO:0000256" key="1">
    <source>
        <dbReference type="SAM" id="Coils"/>
    </source>
</evidence>
<dbReference type="Proteomes" id="UP001549047">
    <property type="component" value="Unassembled WGS sequence"/>
</dbReference>
<dbReference type="InterPro" id="IPR007236">
    <property type="entry name" value="SlyX"/>
</dbReference>
<name>A0ABV2J1V2_9HYPH</name>
<reference evidence="2 3" key="1">
    <citation type="submission" date="2024-06" db="EMBL/GenBank/DDBJ databases">
        <title>Genomic Encyclopedia of Type Strains, Phase IV (KMG-IV): sequencing the most valuable type-strain genomes for metagenomic binning, comparative biology and taxonomic classification.</title>
        <authorList>
            <person name="Goeker M."/>
        </authorList>
    </citation>
    <scope>NUCLEOTIDE SEQUENCE [LARGE SCALE GENOMIC DNA]</scope>
    <source>
        <strain evidence="2 3">DSM 29780</strain>
    </source>
</reference>
<evidence type="ECO:0000313" key="2">
    <source>
        <dbReference type="EMBL" id="MET3613834.1"/>
    </source>
</evidence>
<evidence type="ECO:0000313" key="3">
    <source>
        <dbReference type="Proteomes" id="UP001549047"/>
    </source>
</evidence>
<organism evidence="2 3">
    <name type="scientific">Rhizobium aquaticum</name>
    <dbReference type="NCBI Taxonomy" id="1549636"/>
    <lineage>
        <taxon>Bacteria</taxon>
        <taxon>Pseudomonadati</taxon>
        <taxon>Pseudomonadota</taxon>
        <taxon>Alphaproteobacteria</taxon>
        <taxon>Hyphomicrobiales</taxon>
        <taxon>Rhizobiaceae</taxon>
        <taxon>Rhizobium/Agrobacterium group</taxon>
        <taxon>Rhizobium</taxon>
    </lineage>
</organism>
<comment type="caution">
    <text evidence="2">The sequence shown here is derived from an EMBL/GenBank/DDBJ whole genome shotgun (WGS) entry which is preliminary data.</text>
</comment>
<accession>A0ABV2J1V2</accession>
<sequence length="70" mass="8122">MSQTEDDRIARLEEHAAHQARMIEELSGEVARQWKIINAMQVKLDRLAERFMALEEASIEAHPVSRPPHF</sequence>
<proteinExistence type="predicted"/>
<keyword evidence="1" id="KW-0175">Coiled coil</keyword>
<keyword evidence="3" id="KW-1185">Reference proteome</keyword>
<protein>
    <submittedName>
        <fullName evidence="2">SlyX protein</fullName>
    </submittedName>
</protein>
<dbReference type="RefSeq" id="WP_230827905.1">
    <property type="nucleotide sequence ID" value="NZ_JBEPMB010000002.1"/>
</dbReference>
<dbReference type="EMBL" id="JBEPMB010000002">
    <property type="protein sequence ID" value="MET3613834.1"/>
    <property type="molecule type" value="Genomic_DNA"/>
</dbReference>
<dbReference type="NCBIfam" id="NF001962">
    <property type="entry name" value="PRK00736.1"/>
    <property type="match status" value="1"/>
</dbReference>
<feature type="coiled-coil region" evidence="1">
    <location>
        <begin position="9"/>
        <end position="57"/>
    </location>
</feature>
<dbReference type="Pfam" id="PF04102">
    <property type="entry name" value="SlyX"/>
    <property type="match status" value="1"/>
</dbReference>
<gene>
    <name evidence="2" type="ORF">ABID16_002163</name>
</gene>